<dbReference type="EMBL" id="JAPDRQ010000010">
    <property type="protein sequence ID" value="KAJ9663202.1"/>
    <property type="molecule type" value="Genomic_DNA"/>
</dbReference>
<gene>
    <name evidence="1" type="ORF">H2198_000963</name>
</gene>
<dbReference type="Proteomes" id="UP001172386">
    <property type="component" value="Unassembled WGS sequence"/>
</dbReference>
<proteinExistence type="predicted"/>
<reference evidence="1" key="1">
    <citation type="submission" date="2022-10" db="EMBL/GenBank/DDBJ databases">
        <title>Culturing micro-colonial fungi from biological soil crusts in the Mojave desert and describing Neophaeococcomyces mojavensis, and introducing the new genera and species Taxawa tesnikishii.</title>
        <authorList>
            <person name="Kurbessoian T."/>
            <person name="Stajich J.E."/>
        </authorList>
    </citation>
    <scope>NUCLEOTIDE SEQUENCE</scope>
    <source>
        <strain evidence="1">JES_112</strain>
    </source>
</reference>
<accession>A0ACC3AIY2</accession>
<comment type="caution">
    <text evidence="1">The sequence shown here is derived from an EMBL/GenBank/DDBJ whole genome shotgun (WGS) entry which is preliminary data.</text>
</comment>
<keyword evidence="2" id="KW-1185">Reference proteome</keyword>
<protein>
    <submittedName>
        <fullName evidence="1">Uncharacterized protein</fullName>
    </submittedName>
</protein>
<name>A0ACC3AIY2_9EURO</name>
<sequence>MDRHARPTLQRAPTSGSLHGERLLRPGMAPRPRRPSTVSSTASVSGLRGTDSRHPADVDVSTRPSSRESMQHRSTSGTVSPDGQLYACPYAKHDPIRYSHININKDESDYRNCSTGYWTSISRLKQHLYRTHDRSQRCRRCWKYFPTESALREHTERGSCGPKPEPQGLMTAHQHNVVSRREQGKPVESWIKIYQALFPGDELPGSVYPEWVTGEDFRTCFEWLEENLPKLLYREFVKREPNARGSRPTSTTPFLTTAETIQEALEECKESFVACMGDRMTPVFTDDPLTVPPSRSNRHSRTSSANAEFTRRMEEEELDDDSSSMSTTEMNVDDEIRRLDMIRRQRIEEESRRGHIRRRAQEAIHLQDVYGERPSFTVPITTMPFTSAATTYASMPMVTHQEDLMQSMYIGDDTFSGYGLGDMGDYDWTQHEQ</sequence>
<evidence type="ECO:0000313" key="1">
    <source>
        <dbReference type="EMBL" id="KAJ9663202.1"/>
    </source>
</evidence>
<organism evidence="1 2">
    <name type="scientific">Neophaeococcomyces mojaviensis</name>
    <dbReference type="NCBI Taxonomy" id="3383035"/>
    <lineage>
        <taxon>Eukaryota</taxon>
        <taxon>Fungi</taxon>
        <taxon>Dikarya</taxon>
        <taxon>Ascomycota</taxon>
        <taxon>Pezizomycotina</taxon>
        <taxon>Eurotiomycetes</taxon>
        <taxon>Chaetothyriomycetidae</taxon>
        <taxon>Chaetothyriales</taxon>
        <taxon>Chaetothyriales incertae sedis</taxon>
        <taxon>Neophaeococcomyces</taxon>
    </lineage>
</organism>
<evidence type="ECO:0000313" key="2">
    <source>
        <dbReference type="Proteomes" id="UP001172386"/>
    </source>
</evidence>